<dbReference type="GO" id="GO:0006508">
    <property type="term" value="P:proteolysis"/>
    <property type="evidence" value="ECO:0007669"/>
    <property type="project" value="InterPro"/>
</dbReference>
<dbReference type="PANTHER" id="PTHR35333">
    <property type="entry name" value="BETA-LACTAMASE"/>
    <property type="match status" value="1"/>
</dbReference>
<dbReference type="GO" id="GO:0030655">
    <property type="term" value="P:beta-lactam antibiotic catabolic process"/>
    <property type="evidence" value="ECO:0007669"/>
    <property type="project" value="InterPro"/>
</dbReference>
<dbReference type="PANTHER" id="PTHR35333:SF3">
    <property type="entry name" value="BETA-LACTAMASE-TYPE TRANSPEPTIDASE FOLD CONTAINING PROTEIN"/>
    <property type="match status" value="1"/>
</dbReference>
<dbReference type="EMBL" id="LCIN01000006">
    <property type="protein sequence ID" value="KKT57262.1"/>
    <property type="molecule type" value="Genomic_DNA"/>
</dbReference>
<dbReference type="GO" id="GO:0008800">
    <property type="term" value="F:beta-lactamase activity"/>
    <property type="evidence" value="ECO:0007669"/>
    <property type="project" value="InterPro"/>
</dbReference>
<dbReference type="Gene3D" id="3.40.710.10">
    <property type="entry name" value="DD-peptidase/beta-lactamase superfamily"/>
    <property type="match status" value="1"/>
</dbReference>
<dbReference type="Proteomes" id="UP000033977">
    <property type="component" value="Unassembled WGS sequence"/>
</dbReference>
<dbReference type="Pfam" id="PF00768">
    <property type="entry name" value="Peptidase_S11"/>
    <property type="match status" value="1"/>
</dbReference>
<evidence type="ECO:0000259" key="1">
    <source>
        <dbReference type="Pfam" id="PF00768"/>
    </source>
</evidence>
<comment type="caution">
    <text evidence="2">The sequence shown here is derived from an EMBL/GenBank/DDBJ whole genome shotgun (WGS) entry which is preliminary data.</text>
</comment>
<keyword evidence="2" id="KW-0121">Carboxypeptidase</keyword>
<evidence type="ECO:0000313" key="3">
    <source>
        <dbReference type="Proteomes" id="UP000033977"/>
    </source>
</evidence>
<dbReference type="InterPro" id="IPR012338">
    <property type="entry name" value="Beta-lactam/transpept-like"/>
</dbReference>
<proteinExistence type="predicted"/>
<dbReference type="InterPro" id="IPR000871">
    <property type="entry name" value="Beta-lactam_class-A"/>
</dbReference>
<dbReference type="InterPro" id="IPR001967">
    <property type="entry name" value="Peptidase_S11_N"/>
</dbReference>
<gene>
    <name evidence="2" type="ORF">UW49_C0006G0015</name>
</gene>
<keyword evidence="2" id="KW-0378">Hydrolase</keyword>
<reference evidence="2 3" key="1">
    <citation type="journal article" date="2015" name="Nature">
        <title>rRNA introns, odd ribosomes, and small enigmatic genomes across a large radiation of phyla.</title>
        <authorList>
            <person name="Brown C.T."/>
            <person name="Hug L.A."/>
            <person name="Thomas B.C."/>
            <person name="Sharon I."/>
            <person name="Castelle C.J."/>
            <person name="Singh A."/>
            <person name="Wilkins M.J."/>
            <person name="Williams K.H."/>
            <person name="Banfield J.F."/>
        </authorList>
    </citation>
    <scope>NUCLEOTIDE SEQUENCE [LARGE SCALE GENOMIC DNA]</scope>
</reference>
<organism evidence="2 3">
    <name type="scientific">Candidatus Giovannonibacteria bacterium GW2011_GWB1_44_23</name>
    <dbReference type="NCBI Taxonomy" id="1618652"/>
    <lineage>
        <taxon>Bacteria</taxon>
        <taxon>Candidatus Giovannoniibacteriota</taxon>
    </lineage>
</organism>
<dbReference type="GO" id="GO:0046677">
    <property type="term" value="P:response to antibiotic"/>
    <property type="evidence" value="ECO:0007669"/>
    <property type="project" value="InterPro"/>
</dbReference>
<keyword evidence="2" id="KW-0645">Protease</keyword>
<dbReference type="AlphaFoldDB" id="A0A0G1KLU7"/>
<name>A0A0G1KLU7_9BACT</name>
<accession>A0A0G1KLU7</accession>
<dbReference type="GO" id="GO:0009002">
    <property type="term" value="F:serine-type D-Ala-D-Ala carboxypeptidase activity"/>
    <property type="evidence" value="ECO:0007669"/>
    <property type="project" value="InterPro"/>
</dbReference>
<evidence type="ECO:0000313" key="2">
    <source>
        <dbReference type="EMBL" id="KKT57262.1"/>
    </source>
</evidence>
<protein>
    <submittedName>
        <fullName evidence="2">Peptidase S11 D-alanyl-D-alanine carboxypeptidase 1</fullName>
    </submittedName>
</protein>
<feature type="domain" description="Peptidase S11 D-alanyl-D-alanine carboxypeptidase A N-terminal" evidence="1">
    <location>
        <begin position="38"/>
        <end position="269"/>
    </location>
</feature>
<dbReference type="SUPFAM" id="SSF56601">
    <property type="entry name" value="beta-lactamase/transpeptidase-like"/>
    <property type="match status" value="1"/>
</dbReference>
<sequence length="292" mass="31657">MKKNNLYILFSLIALALFLFLPAPKKEIAHKPSQINNPAPDIEAKAALAEDLLLGEVLFSKNSSEVLPLASITKIITLLAVFDKVAFGEEVAVSQAAVLTSEPSSLRVGEHFSARDLAAMAMAESSNDATYALFEHTYIKNQITDELAEAWFLDSMRQKAEVLGAKSMNFYNITGLDVSKSASGTYGSVEDVMKIAQASLDSPIWQLGAVHEIVSKEGIKHKLKPTNKLGPELTPLVGSKTGYTDLAGGNLLVIVEYPIGRPLGIVVLGSSEEGRFEDVKKVLEWIKSQKPL</sequence>